<comment type="subcellular location">
    <subcellularLocation>
        <location evidence="1">Cell membrane</location>
        <topology evidence="1">Multi-pass membrane protein</topology>
    </subcellularLocation>
    <subcellularLocation>
        <location evidence="7">Membrane</location>
        <topology evidence="7">Multi-pass membrane protein</topology>
    </subcellularLocation>
</comment>
<feature type="transmembrane region" description="Helical" evidence="8">
    <location>
        <begin position="6"/>
        <end position="27"/>
    </location>
</feature>
<dbReference type="GO" id="GO:0042773">
    <property type="term" value="P:ATP synthesis coupled electron transport"/>
    <property type="evidence" value="ECO:0007669"/>
    <property type="project" value="InterPro"/>
</dbReference>
<keyword evidence="6 8" id="KW-0472">Membrane</keyword>
<feature type="transmembrane region" description="Helical" evidence="8">
    <location>
        <begin position="371"/>
        <end position="388"/>
    </location>
</feature>
<dbReference type="Proteomes" id="UP000323258">
    <property type="component" value="Unassembled WGS sequence"/>
</dbReference>
<name>A0A5D4GSL9_9HYPH</name>
<feature type="transmembrane region" description="Helical" evidence="8">
    <location>
        <begin position="135"/>
        <end position="153"/>
    </location>
</feature>
<reference evidence="10 11" key="2">
    <citation type="submission" date="2019-09" db="EMBL/GenBank/DDBJ databases">
        <title>Mesorhizobium sp. MaA-C15 isolated from Microcystis aeruginosa.</title>
        <authorList>
            <person name="Jeong S.E."/>
            <person name="Jin H.M."/>
            <person name="Jeon C.O."/>
        </authorList>
    </citation>
    <scope>NUCLEOTIDE SEQUENCE [LARGE SCALE GENOMIC DNA]</scope>
    <source>
        <strain evidence="10 11">MaA-C15</strain>
    </source>
</reference>
<evidence type="ECO:0000256" key="8">
    <source>
        <dbReference type="SAM" id="Phobius"/>
    </source>
</evidence>
<feature type="transmembrane region" description="Helical" evidence="8">
    <location>
        <begin position="239"/>
        <end position="260"/>
    </location>
</feature>
<feature type="transmembrane region" description="Helical" evidence="8">
    <location>
        <begin position="110"/>
        <end position="129"/>
    </location>
</feature>
<keyword evidence="3" id="KW-1003">Cell membrane</keyword>
<evidence type="ECO:0000256" key="3">
    <source>
        <dbReference type="ARBA" id="ARBA00022475"/>
    </source>
</evidence>
<dbReference type="RefSeq" id="WP_148914999.1">
    <property type="nucleotide sequence ID" value="NZ_VSZS01000063.1"/>
</dbReference>
<reference evidence="10 11" key="1">
    <citation type="submission" date="2019-08" db="EMBL/GenBank/DDBJ databases">
        <authorList>
            <person name="Seo Y.L."/>
        </authorList>
    </citation>
    <scope>NUCLEOTIDE SEQUENCE [LARGE SCALE GENOMIC DNA]</scope>
    <source>
        <strain evidence="10 11">MaA-C15</strain>
    </source>
</reference>
<dbReference type="GO" id="GO:0005886">
    <property type="term" value="C:plasma membrane"/>
    <property type="evidence" value="ECO:0007669"/>
    <property type="project" value="UniProtKB-SubCell"/>
</dbReference>
<evidence type="ECO:0000313" key="11">
    <source>
        <dbReference type="Proteomes" id="UP000323258"/>
    </source>
</evidence>
<keyword evidence="4 7" id="KW-0812">Transmembrane</keyword>
<evidence type="ECO:0000259" key="9">
    <source>
        <dbReference type="Pfam" id="PF00361"/>
    </source>
</evidence>
<dbReference type="InterPro" id="IPR050586">
    <property type="entry name" value="CPA3_Na-H_Antiporter_D"/>
</dbReference>
<evidence type="ECO:0000256" key="4">
    <source>
        <dbReference type="ARBA" id="ARBA00022692"/>
    </source>
</evidence>
<proteinExistence type="inferred from homology"/>
<dbReference type="InterPro" id="IPR001750">
    <property type="entry name" value="ND/Mrp_TM"/>
</dbReference>
<sequence>MMNADLLLTLPILFPALGIALCALFWSNKNAQRAINLAASIGLLGSAIALMAAVHDGTVLVTRFGNWDAPFGIVFVADMFAAAMVLITGVMAVAVGVYGLAGNIEPKENAFYHLLYQGLLLGVTGAFLTGDIFNLYVWFEIMLISSFGLLALGGTRDQLDAGVKYVTLNLIATTFFLISVAFLYGLTGTLNMADIARVLPTVENQGLVTTIAVMFLMAFGAKAAVFPLFYWLPAAYHTASAPIVAIFAALLTKVGVYAIIRTFTLLFDGDAGYTGPIVAGIAIFTMVTGVLGAASHFDIRRILSFHIISQIGYMLFGIVVATPLAVGGSILYVIHHIVVKANLFLLAGVVNRAGGSFDLKKTGGLYRTMPMLGVLFLIPALSLAGLPPLSGFWSKFTVIKASLDAEHYILAGAGLMVGTLTLYSMVKIWNEAFWKAAPENATAAMQSWQADRRTRLIMLSPIVALACVTLTIGFFAEPFVDFSMRAGAQLLDQSVYIDAVFGPAEQLAEVNP</sequence>
<feature type="transmembrane region" description="Helical" evidence="8">
    <location>
        <begin position="456"/>
        <end position="476"/>
    </location>
</feature>
<gene>
    <name evidence="10" type="ORF">FY036_12115</name>
</gene>
<evidence type="ECO:0000256" key="1">
    <source>
        <dbReference type="ARBA" id="ARBA00004651"/>
    </source>
</evidence>
<dbReference type="EMBL" id="VSZS01000063">
    <property type="protein sequence ID" value="TYR31841.1"/>
    <property type="molecule type" value="Genomic_DNA"/>
</dbReference>
<evidence type="ECO:0000256" key="5">
    <source>
        <dbReference type="ARBA" id="ARBA00022989"/>
    </source>
</evidence>
<dbReference type="AlphaFoldDB" id="A0A5D4GSL9"/>
<dbReference type="GO" id="GO:0008137">
    <property type="term" value="F:NADH dehydrogenase (ubiquinone) activity"/>
    <property type="evidence" value="ECO:0007669"/>
    <property type="project" value="InterPro"/>
</dbReference>
<feature type="transmembrane region" description="Helical" evidence="8">
    <location>
        <begin position="330"/>
        <end position="350"/>
    </location>
</feature>
<feature type="transmembrane region" description="Helical" evidence="8">
    <location>
        <begin position="206"/>
        <end position="232"/>
    </location>
</feature>
<evidence type="ECO:0000256" key="2">
    <source>
        <dbReference type="ARBA" id="ARBA00005346"/>
    </source>
</evidence>
<comment type="similarity">
    <text evidence="2">Belongs to the CPA3 antiporters (TC 2.A.63) subunit D family.</text>
</comment>
<dbReference type="PANTHER" id="PTHR42703">
    <property type="entry name" value="NADH DEHYDROGENASE"/>
    <property type="match status" value="1"/>
</dbReference>
<feature type="transmembrane region" description="Helical" evidence="8">
    <location>
        <begin position="73"/>
        <end position="98"/>
    </location>
</feature>
<dbReference type="InterPro" id="IPR003918">
    <property type="entry name" value="NADH_UbQ_OxRdtase"/>
</dbReference>
<organism evidence="10 11">
    <name type="scientific">Neoaquamicrobium microcysteis</name>
    <dbReference type="NCBI Taxonomy" id="2682781"/>
    <lineage>
        <taxon>Bacteria</taxon>
        <taxon>Pseudomonadati</taxon>
        <taxon>Pseudomonadota</taxon>
        <taxon>Alphaproteobacteria</taxon>
        <taxon>Hyphomicrobiales</taxon>
        <taxon>Phyllobacteriaceae</taxon>
        <taxon>Neoaquamicrobium</taxon>
    </lineage>
</organism>
<dbReference type="PRINTS" id="PR01437">
    <property type="entry name" value="NUOXDRDTASE4"/>
</dbReference>
<keyword evidence="11" id="KW-1185">Reference proteome</keyword>
<comment type="caution">
    <text evidence="10">The sequence shown here is derived from an EMBL/GenBank/DDBJ whole genome shotgun (WGS) entry which is preliminary data.</text>
</comment>
<keyword evidence="5 8" id="KW-1133">Transmembrane helix</keyword>
<feature type="transmembrane region" description="Helical" evidence="8">
    <location>
        <begin position="34"/>
        <end position="53"/>
    </location>
</feature>
<evidence type="ECO:0000313" key="10">
    <source>
        <dbReference type="EMBL" id="TYR31841.1"/>
    </source>
</evidence>
<accession>A0A5D4GSL9</accession>
<dbReference type="Pfam" id="PF00361">
    <property type="entry name" value="Proton_antipo_M"/>
    <property type="match status" value="1"/>
</dbReference>
<evidence type="ECO:0000256" key="6">
    <source>
        <dbReference type="ARBA" id="ARBA00023136"/>
    </source>
</evidence>
<feature type="domain" description="NADH:quinone oxidoreductase/Mrp antiporter transmembrane" evidence="9">
    <location>
        <begin position="131"/>
        <end position="420"/>
    </location>
</feature>
<protein>
    <submittedName>
        <fullName evidence="10">Na+/H+ antiporter subunit D</fullName>
    </submittedName>
</protein>
<feature type="transmembrane region" description="Helical" evidence="8">
    <location>
        <begin position="165"/>
        <end position="186"/>
    </location>
</feature>
<dbReference type="OrthoDB" id="9768329at2"/>
<feature type="transmembrane region" description="Helical" evidence="8">
    <location>
        <begin position="272"/>
        <end position="291"/>
    </location>
</feature>
<feature type="transmembrane region" description="Helical" evidence="8">
    <location>
        <begin position="408"/>
        <end position="426"/>
    </location>
</feature>
<dbReference type="PANTHER" id="PTHR42703:SF1">
    <property type="entry name" value="NA(+)_H(+) ANTIPORTER SUBUNIT D1"/>
    <property type="match status" value="1"/>
</dbReference>
<evidence type="ECO:0000256" key="7">
    <source>
        <dbReference type="RuleBase" id="RU000320"/>
    </source>
</evidence>
<feature type="transmembrane region" description="Helical" evidence="8">
    <location>
        <begin position="303"/>
        <end position="324"/>
    </location>
</feature>